<evidence type="ECO:0000313" key="1">
    <source>
        <dbReference type="EMBL" id="MDR6597632.1"/>
    </source>
</evidence>
<comment type="caution">
    <text evidence="1">The sequence shown here is derived from an EMBL/GenBank/DDBJ whole genome shotgun (WGS) entry which is preliminary data.</text>
</comment>
<evidence type="ECO:0000313" key="2">
    <source>
        <dbReference type="Proteomes" id="UP001268819"/>
    </source>
</evidence>
<organism evidence="1 2">
    <name type="scientific">Saccharothrix longispora</name>
    <dbReference type="NCBI Taxonomy" id="33920"/>
    <lineage>
        <taxon>Bacteria</taxon>
        <taxon>Bacillati</taxon>
        <taxon>Actinomycetota</taxon>
        <taxon>Actinomycetes</taxon>
        <taxon>Pseudonocardiales</taxon>
        <taxon>Pseudonocardiaceae</taxon>
        <taxon>Saccharothrix</taxon>
    </lineage>
</organism>
<name>A0ABU1Q411_9PSEU</name>
<accession>A0ABU1Q411</accession>
<dbReference type="EMBL" id="JAVDSG010000001">
    <property type="protein sequence ID" value="MDR6597632.1"/>
    <property type="molecule type" value="Genomic_DNA"/>
</dbReference>
<keyword evidence="2" id="KW-1185">Reference proteome</keyword>
<protein>
    <recommendedName>
        <fullName evidence="3">BRCT domain-containing protein</fullName>
    </recommendedName>
</protein>
<dbReference type="RefSeq" id="WP_310311143.1">
    <property type="nucleotide sequence ID" value="NZ_BAAAXB010000001.1"/>
</dbReference>
<sequence>MAANGLVPVFCGVCLPEQVPLGPVVHFLVLTCDAAMSARRIEQRGGRRVDVAKHVRIDRLLRTAEVTPRAR</sequence>
<dbReference type="Proteomes" id="UP001268819">
    <property type="component" value="Unassembled WGS sequence"/>
</dbReference>
<reference evidence="1 2" key="1">
    <citation type="submission" date="2023-07" db="EMBL/GenBank/DDBJ databases">
        <title>Sequencing the genomes of 1000 actinobacteria strains.</title>
        <authorList>
            <person name="Klenk H.-P."/>
        </authorList>
    </citation>
    <scope>NUCLEOTIDE SEQUENCE [LARGE SCALE GENOMIC DNA]</scope>
    <source>
        <strain evidence="1 2">DSM 43749</strain>
    </source>
</reference>
<proteinExistence type="predicted"/>
<evidence type="ECO:0008006" key="3">
    <source>
        <dbReference type="Google" id="ProtNLM"/>
    </source>
</evidence>
<gene>
    <name evidence="1" type="ORF">J2S66_006016</name>
</gene>